<sequence>MVLRSGIIIPFQFRDTKKLLMIGVPEENRNLNIWDLKNVVRAAFGIYNFEFRNKKIGFNIPDELLLHYLAQRHDLTNFVIEISQVYDVALDNYVLNRQCRCADQKMLNDSPTPEEPTNLCQPSNVMEAAPTPIMTMPPCEEEDHDHEHEHEESMKYRIDKASSGAASAELGMPAYEACSPKMDYDTQDELPDSPHSQPLPPPPLPLPAALPLPPPPTSHHQHLQQQQQQHEEEQQHILQERIIQQEYIIQQQQQHQHLQQQHHLALLQQQQEQQQQQIQQTTNIAMGTTTTNNIRQRKERMSKRQKELYVHFLQQHQFINDHRRNDPVLDPYWLKLANLLNAVPQGAVKHVTEWKQTFDNWRYRIFLYARYNSKLQDEEAQNPRNFKPLTRTDKQAYIMWIRNPDTAPPDLDKMRNVFCNLEETAVQQE</sequence>
<organism evidence="2 3">
    <name type="scientific">Drosophila suzukii</name>
    <name type="common">Spotted-wing drosophila fruit fly</name>
    <dbReference type="NCBI Taxonomy" id="28584"/>
    <lineage>
        <taxon>Eukaryota</taxon>
        <taxon>Metazoa</taxon>
        <taxon>Ecdysozoa</taxon>
        <taxon>Arthropoda</taxon>
        <taxon>Hexapoda</taxon>
        <taxon>Insecta</taxon>
        <taxon>Pterygota</taxon>
        <taxon>Neoptera</taxon>
        <taxon>Endopterygota</taxon>
        <taxon>Diptera</taxon>
        <taxon>Brachycera</taxon>
        <taxon>Muscomorpha</taxon>
        <taxon>Ephydroidea</taxon>
        <taxon>Drosophilidae</taxon>
        <taxon>Drosophila</taxon>
        <taxon>Sophophora</taxon>
    </lineage>
</organism>
<feature type="region of interest" description="Disordered" evidence="1">
    <location>
        <begin position="178"/>
        <end position="235"/>
    </location>
</feature>
<proteinExistence type="predicted"/>
<name>A0AB39ZGQ4_DROSZ</name>
<accession>A0AB39ZGQ4</accession>
<reference evidence="3" key="1">
    <citation type="submission" date="2025-08" db="UniProtKB">
        <authorList>
            <consortium name="RefSeq"/>
        </authorList>
    </citation>
    <scope>IDENTIFICATION</scope>
</reference>
<feature type="compositionally biased region" description="Pro residues" evidence="1">
    <location>
        <begin position="197"/>
        <end position="217"/>
    </location>
</feature>
<dbReference type="GeneID" id="108013543"/>
<evidence type="ECO:0000256" key="1">
    <source>
        <dbReference type="SAM" id="MobiDB-lite"/>
    </source>
</evidence>
<keyword evidence="2" id="KW-1185">Reference proteome</keyword>
<evidence type="ECO:0000313" key="3">
    <source>
        <dbReference type="RefSeq" id="XP_016934935.2"/>
    </source>
</evidence>
<evidence type="ECO:0000313" key="2">
    <source>
        <dbReference type="Proteomes" id="UP001652628"/>
    </source>
</evidence>
<protein>
    <submittedName>
        <fullName evidence="3">Uncharacterized protein isoform X1</fullName>
    </submittedName>
</protein>
<dbReference type="RefSeq" id="XP_016934935.2">
    <property type="nucleotide sequence ID" value="XM_017079446.4"/>
</dbReference>
<dbReference type="Proteomes" id="UP001652628">
    <property type="component" value="Chromosome 3"/>
</dbReference>
<gene>
    <name evidence="3" type="primary">LOC108013543</name>
</gene>
<dbReference type="AlphaFoldDB" id="A0AB39ZGQ4"/>